<feature type="compositionally biased region" description="Low complexity" evidence="1">
    <location>
        <begin position="1840"/>
        <end position="1851"/>
    </location>
</feature>
<feature type="region of interest" description="Disordered" evidence="1">
    <location>
        <begin position="2406"/>
        <end position="2426"/>
    </location>
</feature>
<feature type="domain" description="DUF7927" evidence="6">
    <location>
        <begin position="1857"/>
        <end position="1980"/>
    </location>
</feature>
<dbReference type="RefSeq" id="WP_367991972.1">
    <property type="nucleotide sequence ID" value="NZ_JBFPJR010000006.1"/>
</dbReference>
<dbReference type="SUPFAM" id="SSF63825">
    <property type="entry name" value="YWTD domain"/>
    <property type="match status" value="1"/>
</dbReference>
<feature type="compositionally biased region" description="Polar residues" evidence="1">
    <location>
        <begin position="1857"/>
        <end position="1869"/>
    </location>
</feature>
<dbReference type="Gene3D" id="2.60.40.10">
    <property type="entry name" value="Immunoglobulins"/>
    <property type="match status" value="1"/>
</dbReference>
<dbReference type="Pfam" id="PF17802">
    <property type="entry name" value="SpaA"/>
    <property type="match status" value="1"/>
</dbReference>
<feature type="domain" description="DUF7927" evidence="6">
    <location>
        <begin position="1589"/>
        <end position="1713"/>
    </location>
</feature>
<evidence type="ECO:0000313" key="7">
    <source>
        <dbReference type="EMBL" id="MEX0427005.1"/>
    </source>
</evidence>
<feature type="domain" description="SpaA-like prealbumin fold" evidence="5">
    <location>
        <begin position="325"/>
        <end position="457"/>
    </location>
</feature>
<feature type="domain" description="DUF7927" evidence="6">
    <location>
        <begin position="1322"/>
        <end position="1447"/>
    </location>
</feature>
<feature type="domain" description="DUF7927" evidence="6">
    <location>
        <begin position="2125"/>
        <end position="2250"/>
    </location>
</feature>
<feature type="domain" description="SpaA-like prealbumin fold" evidence="5">
    <location>
        <begin position="981"/>
        <end position="1088"/>
    </location>
</feature>
<feature type="region of interest" description="Disordered" evidence="1">
    <location>
        <begin position="2228"/>
        <end position="2277"/>
    </location>
</feature>
<dbReference type="EMBL" id="JBFPJR010000006">
    <property type="protein sequence ID" value="MEX0427005.1"/>
    <property type="molecule type" value="Genomic_DNA"/>
</dbReference>
<feature type="domain" description="DUF7927" evidence="6">
    <location>
        <begin position="1457"/>
        <end position="1579"/>
    </location>
</feature>
<evidence type="ECO:0000259" key="5">
    <source>
        <dbReference type="Pfam" id="PF20674"/>
    </source>
</evidence>
<feature type="signal peptide" evidence="3">
    <location>
        <begin position="1"/>
        <end position="18"/>
    </location>
</feature>
<feature type="domain" description="DUF7927" evidence="6">
    <location>
        <begin position="652"/>
        <end position="789"/>
    </location>
</feature>
<feature type="region of interest" description="Disordered" evidence="1">
    <location>
        <begin position="1826"/>
        <end position="1869"/>
    </location>
</feature>
<keyword evidence="2" id="KW-1133">Transmembrane helix</keyword>
<evidence type="ECO:0000256" key="2">
    <source>
        <dbReference type="SAM" id="Phobius"/>
    </source>
</evidence>
<dbReference type="InterPro" id="IPR013783">
    <property type="entry name" value="Ig-like_fold"/>
</dbReference>
<sequence>MRIAAALALLVTMLSVVAAVKTAAPAHAVDPLVCSVSNPTLVNQRSSGGTVQNRTNTLEFYNVNTNSNPNVSATTTQVADLNAAGINEELNGLAISKDGTKAYFTSHYLDGASGGNAPTGGSKIYEYDLVNNKVLNSWPTAPVGASDDNHRVRRGAIDPVSGIFYYSTSNSTSSATATVQYLYAIDPNAENPTAWYVGSVSTPNETGVSGDITFDAQGQMFLITGGANNAYVNLVDGDLPTSAADSPVNLGIRPLSEVAGTGNGAGVAYGLDGYLYISNTSGEFFRVDPSTGRVVSQLSTVGTVNGGSANSGLSVDLATCAFPSTLTVIKDIPTKVNADDQFAITATRDSDGTQIGSATTSGPAGKQVATIGPIPILATAGSTYTIGETLANGSTAADMSEYGTSLSCVDNAQDPPADVPVTNTDLTDPASRHGTVTASGPSGDADYEAIVCTLTNRDVQPARLIINKTILDPQGNDNNEQFTIAYPDVGGTASDDGTWSGAPRAADTVSANAPINGADGNGLTFQPYSCTEGEKHVFSDCSVYDIGSDASNLDVDLSHLNDNPAGVLQFQEQLTDAQKAAGWHQVGPPVCNSSNSNPADDEVTFDTIDSSDSAWQSDTGGLSDYQVAIGSVAPGTTITCNVQNSRDKPTWTATKFSNPASGSADDPVQVQPGQTITYTVQVSNPADAAPATGVVVNDDLSKVLGPGVTLVAQPTPPQGQTASIDPDTKQLTWSVGDLAPGDRYTMTYQVKVAESTAAYGLDLNNSMTATSETGPPATCNVDNPCRTYHETPSPNWTISKATSTGALQDDGAYLTTPGFPVTYKITVDNSNGQVPLYGVHIDDGPVGGTPDDIWNHSTWDGKFDVQMLTSARYRQVVPAAAETDADPSNGLQYTFDQPIPAGAKAVITFTLTLDSDFYRGQVRNVVEGALQDDDDPADAPADCWSGEDPTDTSAPCAIVHETRPGQLSLVKETSPDGYESRFTLSADSGLTPQPLADVPTEFSGTANTAAVTNQPVYSGREYTISEALKAGEGNADDWTNSTWNCQVRPQTATVDEVEDASLVRIGSDGTSTVTVQSDQDVVCTITNTVAPPSLALAKHVDNNNGGTGSPTAWTLTAQAAGSDTPVIDRPGDQDPDDPTRAQTTPAGVDAGTTYTLSESDGPPGYQEASTAWSCVDTAHGNQAVTVGPDNTVTPDVGQVIVCTVTNEDQPGIITLTKYGPSRADPQVPLAGADFTLWYDADGSGTFDPAEDEQIGTGTSDAAGHIQWTDLDWGTYFAQETAAPAGYALPDDPVTKVTVDGTSTTGDGAQVSVNDPDVAPWSLTKSSDPPSGSTVQTGQTITYTLHATRGVGDADPTDLVITDDLSKVLNNATFVSGSIDADLGSASLDADTNTLTWKIPVLSRDTTVSYEVTVNDDARGVELVNTASVPSDDPQPQPCPDTDPDCRTTIHQTPNNWTLIKSSNRGSVVQPGDTITYTLTATPRTGGSAPTGVVITDDLSDVIDDADYNGDATASLGDATYADGQLTWTIGTLSETATLTYTVTVHDNAYGRTLKNTATVDAASPPVDPCPTDEPDCRTTTHQTPATWSLAKSSKPATGSTVRPGDTITYTLTATRGEGGADPENLTITDDLSGVLDNASFNGDSINASLGTASRDGDTLTWHIPALSKDATLTYTVTVNDDAWGQTLRNVATGEGDTSPPTSCPTGSTDCSTTQRVPTRGLWTLDKTSDPTSGSTVKPSDTITYTLHANRGAGEANPTGLVITDDLSKVLNNASFVEGSITTSAGEATLSGTTLTWTIPELSANATATYQVRVDASAYGVTLKNVASVPHDDPQPDPCDDCSTTTTHDTPTLAPWSLTKTSDPPSETTVQTGDTITYTLHATRGTGDVDPTDLVINDDLSKVLNNATFVEGSIEASLGTASRDGSTITWHIPALSKNATLTYSVTVDDDARGVELVNTASAPSDDPQPEPCPDTNPECRTTIHQTPNNWTLVKTSDPVKGSVVQPGSTITYTLTATPREGASAPTGVVITDDLSDVIDDADYNGDATASLGDATYADGQLTWTIGTLSETATLTYTVTVHDNAYGRTLKNTATVDAASPPVDPCPTDDPDCRTTTHETPSLAPWTLTKSSDPASGSTVQPGDTITYTVHARRGSGDIDPSGLVITDDLSKVLKNASFVAGSMEASLGTASRDGSTITWHIPALSKNATLTYTVRVDKDAWDVRLRNVATAPDGDPQPQPCAADKPECRTTNHHTPPQNQSATWTVTKSSNPASGSTVSPGDVVTYTLTARVLTGSRVAQVRLTDDLSDVLDDATWVSGSVTTSAGKAVRSGDRLTWRIDALTGRQTLSYQVRVKAGAAGGRLYNVVAAPGAAPCEPARAAVSRASVRTGRAVAARVLTCRETEQTVAAAAPSPGGNGGNAGGGGLPDTGGPSGWWIGGGLGSVLVGGMLVAAARRRRWS</sequence>
<protein>
    <submittedName>
        <fullName evidence="7">SpaA isopeptide-forming pilin-related protein</fullName>
    </submittedName>
</protein>
<dbReference type="InterPro" id="IPR041033">
    <property type="entry name" value="SpaA_PFL_dom_1"/>
</dbReference>
<feature type="compositionally biased region" description="Polar residues" evidence="1">
    <location>
        <begin position="2252"/>
        <end position="2277"/>
    </location>
</feature>
<feature type="domain" description="DUF7927" evidence="6">
    <location>
        <begin position="1723"/>
        <end position="1847"/>
    </location>
</feature>
<dbReference type="NCBIfam" id="TIGR01451">
    <property type="entry name" value="B_ant_repeat"/>
    <property type="match status" value="1"/>
</dbReference>
<feature type="compositionally biased region" description="Gly residues" evidence="1">
    <location>
        <begin position="2414"/>
        <end position="2426"/>
    </location>
</feature>
<feature type="region of interest" description="Disordered" evidence="1">
    <location>
        <begin position="1561"/>
        <end position="1582"/>
    </location>
</feature>
<feature type="domain" description="DUF7927" evidence="6">
    <location>
        <begin position="1990"/>
        <end position="2114"/>
    </location>
</feature>
<evidence type="ECO:0000256" key="1">
    <source>
        <dbReference type="SAM" id="MobiDB-lite"/>
    </source>
</evidence>
<feature type="transmembrane region" description="Helical" evidence="2">
    <location>
        <begin position="2434"/>
        <end position="2453"/>
    </location>
</feature>
<feature type="domain" description="DUF7927" evidence="6">
    <location>
        <begin position="2264"/>
        <end position="2376"/>
    </location>
</feature>
<feature type="domain" description="SpaA-like prealbumin fold" evidence="4">
    <location>
        <begin position="1225"/>
        <end position="1302"/>
    </location>
</feature>
<dbReference type="Pfam" id="PF20674">
    <property type="entry name" value="SpaA_3"/>
    <property type="match status" value="3"/>
</dbReference>
<evidence type="ECO:0000313" key="8">
    <source>
        <dbReference type="Proteomes" id="UP001556631"/>
    </source>
</evidence>
<dbReference type="InterPro" id="IPR057687">
    <property type="entry name" value="DUF7927"/>
</dbReference>
<dbReference type="Proteomes" id="UP001556631">
    <property type="component" value="Unassembled WGS sequence"/>
</dbReference>
<evidence type="ECO:0000259" key="6">
    <source>
        <dbReference type="Pfam" id="PF25549"/>
    </source>
</evidence>
<accession>A0ABV3SWU7</accession>
<feature type="domain" description="SpaA-like prealbumin fold" evidence="5">
    <location>
        <begin position="1139"/>
        <end position="1207"/>
    </location>
</feature>
<evidence type="ECO:0000259" key="4">
    <source>
        <dbReference type="Pfam" id="PF17802"/>
    </source>
</evidence>
<gene>
    <name evidence="7" type="ORF">AB3X52_05175</name>
</gene>
<keyword evidence="2" id="KW-0812">Transmembrane</keyword>
<keyword evidence="8" id="KW-1185">Reference proteome</keyword>
<dbReference type="Pfam" id="PF25549">
    <property type="entry name" value="DUF7927"/>
    <property type="match status" value="9"/>
</dbReference>
<name>A0ABV3SWU7_9ACTN</name>
<feature type="region of interest" description="Disordered" evidence="1">
    <location>
        <begin position="1121"/>
        <end position="1168"/>
    </location>
</feature>
<keyword evidence="3" id="KW-0732">Signal</keyword>
<keyword evidence="2" id="KW-0472">Membrane</keyword>
<organism evidence="7 8">
    <name type="scientific">Nocardioides eburneus</name>
    <dbReference type="NCBI Taxonomy" id="3231482"/>
    <lineage>
        <taxon>Bacteria</taxon>
        <taxon>Bacillati</taxon>
        <taxon>Actinomycetota</taxon>
        <taxon>Actinomycetes</taxon>
        <taxon>Propionibacteriales</taxon>
        <taxon>Nocardioidaceae</taxon>
        <taxon>Nocardioides</taxon>
    </lineage>
</organism>
<dbReference type="InterPro" id="IPR048834">
    <property type="entry name" value="SpaA_pre-album"/>
</dbReference>
<feature type="region of interest" description="Disordered" evidence="1">
    <location>
        <begin position="1690"/>
        <end position="1716"/>
    </location>
</feature>
<evidence type="ECO:0000256" key="3">
    <source>
        <dbReference type="SAM" id="SignalP"/>
    </source>
</evidence>
<proteinExistence type="predicted"/>
<dbReference type="Gene3D" id="2.60.40.1170">
    <property type="entry name" value="Mu homology domain, subdomain B"/>
    <property type="match status" value="1"/>
</dbReference>
<dbReference type="Gene3D" id="2.60.40.740">
    <property type="match status" value="5"/>
</dbReference>
<feature type="chain" id="PRO_5046004206" evidence="3">
    <location>
        <begin position="19"/>
        <end position="2459"/>
    </location>
</feature>
<dbReference type="InterPro" id="IPR047589">
    <property type="entry name" value="DUF11_rpt"/>
</dbReference>
<comment type="caution">
    <text evidence="7">The sequence shown here is derived from an EMBL/GenBank/DDBJ whole genome shotgun (WGS) entry which is preliminary data.</text>
</comment>
<feature type="compositionally biased region" description="Low complexity" evidence="1">
    <location>
        <begin position="1695"/>
        <end position="1713"/>
    </location>
</feature>
<reference evidence="7 8" key="1">
    <citation type="submission" date="2024-07" db="EMBL/GenBank/DDBJ databases">
        <authorList>
            <person name="Lee S."/>
            <person name="Kang M."/>
        </authorList>
    </citation>
    <scope>NUCLEOTIDE SEQUENCE [LARGE SCALE GENOMIC DNA]</scope>
    <source>
        <strain evidence="7 8">DS6</strain>
    </source>
</reference>